<reference evidence="4" key="1">
    <citation type="submission" date="2023-06" db="EMBL/GenBank/DDBJ databases">
        <title>Male Hemibagrus guttatus genome.</title>
        <authorList>
            <person name="Bian C."/>
        </authorList>
    </citation>
    <scope>NUCLEOTIDE SEQUENCE</scope>
    <source>
        <strain evidence="4">Male_cb2023</strain>
        <tissue evidence="4">Muscle</tissue>
    </source>
</reference>
<dbReference type="PROSITE" id="PS50102">
    <property type="entry name" value="RRM"/>
    <property type="match status" value="1"/>
</dbReference>
<evidence type="ECO:0000259" key="3">
    <source>
        <dbReference type="PROSITE" id="PS50102"/>
    </source>
</evidence>
<evidence type="ECO:0000256" key="1">
    <source>
        <dbReference type="PROSITE-ProRule" id="PRU00176"/>
    </source>
</evidence>
<dbReference type="InterPro" id="IPR035979">
    <property type="entry name" value="RBD_domain_sf"/>
</dbReference>
<accession>A0AAE0R5N5</accession>
<evidence type="ECO:0000256" key="2">
    <source>
        <dbReference type="SAM" id="MobiDB-lite"/>
    </source>
</evidence>
<feature type="domain" description="RRM" evidence="3">
    <location>
        <begin position="734"/>
        <end position="807"/>
    </location>
</feature>
<proteinExistence type="predicted"/>
<dbReference type="SUPFAM" id="SSF54928">
    <property type="entry name" value="RNA-binding domain, RBD"/>
    <property type="match status" value="1"/>
</dbReference>
<dbReference type="InterPro" id="IPR012677">
    <property type="entry name" value="Nucleotide-bd_a/b_plait_sf"/>
</dbReference>
<dbReference type="EMBL" id="JAUCMX010000006">
    <property type="protein sequence ID" value="KAK3543775.1"/>
    <property type="molecule type" value="Genomic_DNA"/>
</dbReference>
<dbReference type="CDD" id="cd00590">
    <property type="entry name" value="RRM_SF"/>
    <property type="match status" value="1"/>
</dbReference>
<name>A0AAE0R5N5_9TELE</name>
<dbReference type="SMART" id="SM00360">
    <property type="entry name" value="RRM"/>
    <property type="match status" value="1"/>
</dbReference>
<keyword evidence="5" id="KW-1185">Reference proteome</keyword>
<dbReference type="AlphaFoldDB" id="A0AAE0R5N5"/>
<gene>
    <name evidence="4" type="ORF">QTP70_027182</name>
</gene>
<dbReference type="PANTHER" id="PTHR17550:SF7">
    <property type="entry name" value="RNA-BINDING PROTEIN 44"/>
    <property type="match status" value="1"/>
</dbReference>
<evidence type="ECO:0000313" key="5">
    <source>
        <dbReference type="Proteomes" id="UP001274896"/>
    </source>
</evidence>
<dbReference type="Pfam" id="PF00076">
    <property type="entry name" value="RRM_1"/>
    <property type="match status" value="1"/>
</dbReference>
<dbReference type="Proteomes" id="UP001274896">
    <property type="component" value="Unassembled WGS sequence"/>
</dbReference>
<organism evidence="4 5">
    <name type="scientific">Hemibagrus guttatus</name>
    <dbReference type="NCBI Taxonomy" id="175788"/>
    <lineage>
        <taxon>Eukaryota</taxon>
        <taxon>Metazoa</taxon>
        <taxon>Chordata</taxon>
        <taxon>Craniata</taxon>
        <taxon>Vertebrata</taxon>
        <taxon>Euteleostomi</taxon>
        <taxon>Actinopterygii</taxon>
        <taxon>Neopterygii</taxon>
        <taxon>Teleostei</taxon>
        <taxon>Ostariophysi</taxon>
        <taxon>Siluriformes</taxon>
        <taxon>Bagridae</taxon>
        <taxon>Hemibagrus</taxon>
    </lineage>
</organism>
<dbReference type="InterPro" id="IPR000504">
    <property type="entry name" value="RRM_dom"/>
</dbReference>
<feature type="compositionally biased region" description="Polar residues" evidence="2">
    <location>
        <begin position="225"/>
        <end position="234"/>
    </location>
</feature>
<feature type="region of interest" description="Disordered" evidence="2">
    <location>
        <begin position="658"/>
        <end position="688"/>
    </location>
</feature>
<comment type="caution">
    <text evidence="4">The sequence shown here is derived from an EMBL/GenBank/DDBJ whole genome shotgun (WGS) entry which is preliminary data.</text>
</comment>
<dbReference type="GO" id="GO:0003723">
    <property type="term" value="F:RNA binding"/>
    <property type="evidence" value="ECO:0007669"/>
    <property type="project" value="UniProtKB-UniRule"/>
</dbReference>
<protein>
    <recommendedName>
        <fullName evidence="3">RRM domain-containing protein</fullName>
    </recommendedName>
</protein>
<feature type="compositionally biased region" description="Basic and acidic residues" evidence="2">
    <location>
        <begin position="210"/>
        <end position="221"/>
    </location>
</feature>
<feature type="region of interest" description="Disordered" evidence="2">
    <location>
        <begin position="210"/>
        <end position="234"/>
    </location>
</feature>
<sequence length="941" mass="104451">MPAEDRKLIQEEGGLLQFLQRHPALEVSRHIIHVKQQVIRNCFPLPAPDMSSKHDGSRRATIYGVSQCVNCGMSCPSGAEKCGRCSTLVRNTEENVCLHEEEKTLRLLPNNVRAELNLLKYKGPIREDMAMRSSQRFDEMQSTSSSMFATQSKLLKSFHQPEQPRNNSSDGQLLCQMWEERVRCDGKAFQVFKDQSAQASFLLDRELEMQAHSQSNDHDKVPLQPDSNSDFPNLQEESLPEYYSFNSTTVEHTSAQWSDVTNTSMVATKGSIEASTNDEPVTSGTQNCTLPDSESFLSQSSEWTDLSEDCQNLSSEDDLECGTKADEYHSVNEEESSSSAACTPCVNPSWSASGQSTQESEFTYEGCIFSTSLGEPNVKTTKTCKVSPVPLSVSQTVDASSDFRACFTSTQATAITQDFFVKRCQDVSTGTDLCPVNQETQTIQRPTSEKCTITEVYMSDLDALCEEFGKFRMMEEELMHLKDKMPSAGGLRSKQQRSCGCGAVPRARWAELRLLTLQFAMCQQHCWRCFYTSQEGENSLQGIEAVPDAMSQTLKTLEDSYLKMKRKILEGVPLDNLKPLSVDTRRLTAAMCYRPSLIYESLSDRLPESSFKPSSLKDEGQTNEAEVLKIIAKDHGHVNKDTTALWCDSATLTETVSSKRSKLVPDSSKQAGVSTDAKPGAPKDLNSSDAWFDAEEELGCDGRSCKEDRQTELRDHGDSKEQNVDADRKIDQCFLLCVSNLPNTVTEHDLLLWFANYNTNQVSISNFTHTRVAIVCVKNPDDAEAAVREMNGQFIQGHTLHVEHIHKPPADGQVNIKEFSGQLVDCALAVHKAGSAGEGLIPQSSNNFHTSRLFRCSLDKLTNICTIPTASGTCVPQHYGTMGSFETIMAKLSERHPKIGRQQIVSALLALRAKHHGVLSGLPLRDIVDMTSELLTHPATD</sequence>
<keyword evidence="1" id="KW-0694">RNA-binding</keyword>
<evidence type="ECO:0000313" key="4">
    <source>
        <dbReference type="EMBL" id="KAK3543775.1"/>
    </source>
</evidence>
<dbReference type="PANTHER" id="PTHR17550">
    <property type="entry name" value="E3 UBIQUITIN-PROTEIN LIGASE TTC3"/>
    <property type="match status" value="1"/>
</dbReference>
<dbReference type="Gene3D" id="3.30.70.330">
    <property type="match status" value="1"/>
</dbReference>